<protein>
    <submittedName>
        <fullName evidence="1">Uncharacterized protein</fullName>
    </submittedName>
</protein>
<keyword evidence="2" id="KW-1185">Reference proteome</keyword>
<dbReference type="EMBL" id="FQYP01000001">
    <property type="protein sequence ID" value="SHI42492.1"/>
    <property type="molecule type" value="Genomic_DNA"/>
</dbReference>
<dbReference type="Proteomes" id="UP000184432">
    <property type="component" value="Unassembled WGS sequence"/>
</dbReference>
<dbReference type="STRING" id="570521.SAMN04488508_101578"/>
<proteinExistence type="predicted"/>
<gene>
    <name evidence="1" type="ORF">SAMN04488508_101578</name>
</gene>
<accession>A0A1M6B190</accession>
<evidence type="ECO:0000313" key="1">
    <source>
        <dbReference type="EMBL" id="SHI42492.1"/>
    </source>
</evidence>
<reference evidence="2" key="1">
    <citation type="submission" date="2016-11" db="EMBL/GenBank/DDBJ databases">
        <authorList>
            <person name="Varghese N."/>
            <person name="Submissions S."/>
        </authorList>
    </citation>
    <scope>NUCLEOTIDE SEQUENCE [LARGE SCALE GENOMIC DNA]</scope>
    <source>
        <strain evidence="2">DSM 22623</strain>
    </source>
</reference>
<name>A0A1M6B190_9FLAO</name>
<evidence type="ECO:0000313" key="2">
    <source>
        <dbReference type="Proteomes" id="UP000184432"/>
    </source>
</evidence>
<dbReference type="AlphaFoldDB" id="A0A1M6B190"/>
<sequence length="46" mass="5562">MIFITNINKNIWFILHNFTPKNKINYQNKHYGNRYQISFKSDTGAK</sequence>
<organism evidence="1 2">
    <name type="scientific">Aquimarina spongiae</name>
    <dbReference type="NCBI Taxonomy" id="570521"/>
    <lineage>
        <taxon>Bacteria</taxon>
        <taxon>Pseudomonadati</taxon>
        <taxon>Bacteroidota</taxon>
        <taxon>Flavobacteriia</taxon>
        <taxon>Flavobacteriales</taxon>
        <taxon>Flavobacteriaceae</taxon>
        <taxon>Aquimarina</taxon>
    </lineage>
</organism>